<dbReference type="SUPFAM" id="SSF81296">
    <property type="entry name" value="E set domains"/>
    <property type="match status" value="1"/>
</dbReference>
<dbReference type="Gene3D" id="2.60.40.10">
    <property type="entry name" value="Immunoglobulins"/>
    <property type="match status" value="1"/>
</dbReference>
<organism evidence="3 4">
    <name type="scientific">Branchiostoma belcheri</name>
    <name type="common">Amphioxus</name>
    <dbReference type="NCBI Taxonomy" id="7741"/>
    <lineage>
        <taxon>Eukaryota</taxon>
        <taxon>Metazoa</taxon>
        <taxon>Chordata</taxon>
        <taxon>Cephalochordata</taxon>
        <taxon>Leptocardii</taxon>
        <taxon>Amphioxiformes</taxon>
        <taxon>Branchiostomatidae</taxon>
        <taxon>Branchiostoma</taxon>
    </lineage>
</organism>
<name>A0A6P4YUH9_BRABE</name>
<dbReference type="PANTHER" id="PTHR16165">
    <property type="entry name" value="NXPE FAMILY MEMBER"/>
    <property type="match status" value="1"/>
</dbReference>
<evidence type="ECO:0000256" key="1">
    <source>
        <dbReference type="ARBA" id="ARBA00005431"/>
    </source>
</evidence>
<dbReference type="RefSeq" id="XP_019625439.1">
    <property type="nucleotide sequence ID" value="XM_019769880.1"/>
</dbReference>
<sequence length="464" mass="53298">MSVSVVNPQTVYQVGETLSLKIVARDANGRPKSHGEDFLLTKLHTESPTEACTSGKITDHGDGTYVATFLLPLSGSFSVSVILIHPSEAIQLLKRIHDIYSDRRNTWCQFYDRKAKIKEWTRCIFYPNYKVDPEEVCDFSKPAPNATWYCGKPKGIACETIMKCKNNKTADHALVDSGKLVSPDEAQLFNISRVNKEIPNNIRITIKNKGSQYGPRKLEGLPLPTCGPHLPKTKSEGYWYNKTWTSLRCQASHFSSSPSTYRCMENKTFYVFGDSTARQYRDYLNKLVDKMNVQLPNDVKETEDIHDSIKVNFTLHNYPRTHPTRNAMSEKYAVDIIDGLVGGPDVVIIFGIWAHYAAVHIETFRARVYGIRNAVERLHAKYPETKVIWRTSNMREHESLLYYLFYNNWYAYQIMLEAKRILGGLNIYVMDVWEMSVCTGYELHPVPNVIKNHFDLVFSYICRE</sequence>
<dbReference type="KEGG" id="bbel:109470801"/>
<dbReference type="Pfam" id="PF24536">
    <property type="entry name" value="NXPE4_C"/>
    <property type="match status" value="1"/>
</dbReference>
<evidence type="ECO:0000259" key="2">
    <source>
        <dbReference type="Pfam" id="PF24536"/>
    </source>
</evidence>
<evidence type="ECO:0000313" key="4">
    <source>
        <dbReference type="RefSeq" id="XP_019625439.1"/>
    </source>
</evidence>
<feature type="domain" description="NXPE C-terminal" evidence="2">
    <location>
        <begin position="244"/>
        <end position="462"/>
    </location>
</feature>
<dbReference type="InterPro" id="IPR057106">
    <property type="entry name" value="NXPE4_C"/>
</dbReference>
<accession>A0A6P4YUH9</accession>
<evidence type="ECO:0000313" key="3">
    <source>
        <dbReference type="Proteomes" id="UP000515135"/>
    </source>
</evidence>
<keyword evidence="3" id="KW-1185">Reference proteome</keyword>
<dbReference type="Pfam" id="PF06312">
    <property type="entry name" value="Neurexophilin"/>
    <property type="match status" value="1"/>
</dbReference>
<dbReference type="OrthoDB" id="5950832at2759"/>
<gene>
    <name evidence="4" type="primary">LOC109470801</name>
</gene>
<dbReference type="GeneID" id="109470801"/>
<dbReference type="PANTHER" id="PTHR16165:SF5">
    <property type="entry name" value="NXPE FAMILY MEMBER 3"/>
    <property type="match status" value="1"/>
</dbReference>
<dbReference type="InterPro" id="IPR013783">
    <property type="entry name" value="Ig-like_fold"/>
</dbReference>
<reference evidence="4" key="1">
    <citation type="submission" date="2025-08" db="UniProtKB">
        <authorList>
            <consortium name="RefSeq"/>
        </authorList>
    </citation>
    <scope>IDENTIFICATION</scope>
    <source>
        <tissue evidence="4">Gonad</tissue>
    </source>
</reference>
<dbReference type="AlphaFoldDB" id="A0A6P4YUH9"/>
<dbReference type="Proteomes" id="UP000515135">
    <property type="component" value="Unplaced"/>
</dbReference>
<dbReference type="InterPro" id="IPR014756">
    <property type="entry name" value="Ig_E-set"/>
</dbReference>
<protein>
    <submittedName>
        <fullName evidence="4">NXPE family member 3-like</fullName>
    </submittedName>
</protein>
<proteinExistence type="inferred from homology"/>
<dbReference type="InterPro" id="IPR026845">
    <property type="entry name" value="NXPH/NXPE"/>
</dbReference>
<comment type="similarity">
    <text evidence="1">Belongs to the NXPE family.</text>
</comment>